<protein>
    <submittedName>
        <fullName evidence="5">Phosphotriesterase-related protein</fullName>
    </submittedName>
</protein>
<evidence type="ECO:0000313" key="4">
    <source>
        <dbReference type="EMBL" id="WAH36363.1"/>
    </source>
</evidence>
<evidence type="ECO:0000256" key="2">
    <source>
        <dbReference type="ARBA" id="ARBA00022801"/>
    </source>
</evidence>
<dbReference type="EMBL" id="CP104065">
    <property type="protein sequence ID" value="WAH39371.1"/>
    <property type="molecule type" value="Genomic_DNA"/>
</dbReference>
<evidence type="ECO:0000313" key="6">
    <source>
        <dbReference type="Proteomes" id="UP001164803"/>
    </source>
</evidence>
<gene>
    <name evidence="4" type="ORF">NZD86_19365</name>
    <name evidence="5" type="ORF">NZD86_23700</name>
</gene>
<dbReference type="PROSITE" id="PS01322">
    <property type="entry name" value="PHOSPHOTRIESTERASE_1"/>
    <property type="match status" value="1"/>
</dbReference>
<keyword evidence="5" id="KW-0614">Plasmid</keyword>
<reference evidence="5" key="1">
    <citation type="submission" date="2022-08" db="EMBL/GenBank/DDBJ databases">
        <title>Alicyclobacillus dauci DSM2870, complete genome.</title>
        <authorList>
            <person name="Wang Q."/>
            <person name="Cai R."/>
            <person name="Wang Z."/>
        </authorList>
    </citation>
    <scope>NUCLEOTIDE SEQUENCE</scope>
    <source>
        <strain evidence="5">DSM 28700</strain>
        <plasmid evidence="5">unnamed1</plasmid>
    </source>
</reference>
<dbReference type="Proteomes" id="UP001164803">
    <property type="component" value="Chromosome"/>
</dbReference>
<dbReference type="InterPro" id="IPR017947">
    <property type="entry name" value="AryldialkylPase_Zn-BS"/>
</dbReference>
<dbReference type="RefSeq" id="WP_268043695.1">
    <property type="nucleotide sequence ID" value="NZ_CP104064.1"/>
</dbReference>
<keyword evidence="6" id="KW-1185">Reference proteome</keyword>
<dbReference type="SUPFAM" id="SSF51556">
    <property type="entry name" value="Metallo-dependent hydrolases"/>
    <property type="match status" value="1"/>
</dbReference>
<evidence type="ECO:0000256" key="1">
    <source>
        <dbReference type="ARBA" id="ARBA00022723"/>
    </source>
</evidence>
<dbReference type="Proteomes" id="UP001164803">
    <property type="component" value="Plasmid unnamed1"/>
</dbReference>
<dbReference type="EMBL" id="CP104064">
    <property type="protein sequence ID" value="WAH36363.1"/>
    <property type="molecule type" value="Genomic_DNA"/>
</dbReference>
<comment type="similarity">
    <text evidence="3">Belongs to the metallo-dependent hydrolases superfamily. Phosphotriesterase family.</text>
</comment>
<dbReference type="Gene3D" id="3.20.20.140">
    <property type="entry name" value="Metal-dependent hydrolases"/>
    <property type="match status" value="1"/>
</dbReference>
<dbReference type="InterPro" id="IPR032466">
    <property type="entry name" value="Metal_Hydrolase"/>
</dbReference>
<feature type="modified residue" description="N6-carboxylysine" evidence="3">
    <location>
        <position position="136"/>
    </location>
</feature>
<keyword evidence="2" id="KW-0378">Hydrolase</keyword>
<organism evidence="5 6">
    <name type="scientific">Alicyclobacillus dauci</name>
    <dbReference type="NCBI Taxonomy" id="1475485"/>
    <lineage>
        <taxon>Bacteria</taxon>
        <taxon>Bacillati</taxon>
        <taxon>Bacillota</taxon>
        <taxon>Bacilli</taxon>
        <taxon>Bacillales</taxon>
        <taxon>Alicyclobacillaceae</taxon>
        <taxon>Alicyclobacillus</taxon>
    </lineage>
</organism>
<dbReference type="PANTHER" id="PTHR10819:SF3">
    <property type="entry name" value="PHOSPHOTRIESTERASE-RELATED PROTEIN"/>
    <property type="match status" value="1"/>
</dbReference>
<dbReference type="PROSITE" id="PS51347">
    <property type="entry name" value="PHOSPHOTRIESTERASE_2"/>
    <property type="match status" value="1"/>
</dbReference>
<geneLocation type="plasmid" evidence="5 6">
    <name>unnamed1</name>
</geneLocation>
<proteinExistence type="inferred from homology"/>
<dbReference type="InterPro" id="IPR001559">
    <property type="entry name" value="Phosphotriesterase"/>
</dbReference>
<dbReference type="CDD" id="cd00530">
    <property type="entry name" value="PTE"/>
    <property type="match status" value="1"/>
</dbReference>
<keyword evidence="1" id="KW-0479">Metal-binding</keyword>
<dbReference type="PIRSF" id="PIRSF016839">
    <property type="entry name" value="PhP"/>
    <property type="match status" value="1"/>
</dbReference>
<dbReference type="Pfam" id="PF02126">
    <property type="entry name" value="PTE"/>
    <property type="match status" value="1"/>
</dbReference>
<accession>A0ABY6ZB70</accession>
<name>A0ABY6ZB70_9BACL</name>
<evidence type="ECO:0000313" key="5">
    <source>
        <dbReference type="EMBL" id="WAH39371.1"/>
    </source>
</evidence>
<sequence>MSFVRTVLGDISPIELGKTLTHEHIIASPPKKFADKDPDLVLDSLEKIIAEVVDFRNTGGKSIVDATAIDYGRNIEAVVEVARATGVNLIATAGFNKGLFFDQWVYDASQNELTERVIREVEEGIDGTKYKAGQVKFGTMYNSIWPVEEKVLKAVAEAQKQTKAPMFSHTEAGTMALEQIEMVERQGVNLEHWTVGHLDRNPDLWYHLQIAKKGVYLSFDQVSKIKYHTDQARIDVMIELIKRGYQRKILLSGDMARKSYLTQYGGGPGFTYIPTRFVPRLVDELGNHGFSDEKIDQIIEDLTVNNPREFLTFKK</sequence>
<evidence type="ECO:0000256" key="3">
    <source>
        <dbReference type="PROSITE-ProRule" id="PRU00679"/>
    </source>
</evidence>
<dbReference type="PANTHER" id="PTHR10819">
    <property type="entry name" value="PHOSPHOTRIESTERASE-RELATED"/>
    <property type="match status" value="1"/>
</dbReference>